<sequence>MASEYKLIPFNTYRECLAVTFKNVLSNNRWSIERALELYKVSDQTYKDYLRCKYTLLLLGPRSNEKIKQINEKQISNDKCESNNSDYYKDAKQRFVSLLTGNGGSEGKYSESKKEKSLQEDKNKVEPKMPKSKRTKKNLKNVKFSNSVLKHLQAYATDPVREKDKQDRKEKEVKISKEEIKTKSSQADLLRHELKLDLKKADKQKIKEEPRIDPMKKTKNKIVQEFQHVEKEKEHKLEEKCIENKVKVHEIDYKQETNQEIEYETKQEIEYGTKQELKQDIKISNKNGTAIIADSGNSTIYLDSY</sequence>
<feature type="region of interest" description="Disordered" evidence="1">
    <location>
        <begin position="104"/>
        <end position="141"/>
    </location>
</feature>
<protein>
    <submittedName>
        <fullName evidence="2">Uncharacterized protein</fullName>
    </submittedName>
</protein>
<organism evidence="2 3">
    <name type="scientific">Litchfieldia luteola</name>
    <dbReference type="NCBI Taxonomy" id="682179"/>
    <lineage>
        <taxon>Bacteria</taxon>
        <taxon>Bacillati</taxon>
        <taxon>Bacillota</taxon>
        <taxon>Bacilli</taxon>
        <taxon>Bacillales</taxon>
        <taxon>Bacillaceae</taxon>
        <taxon>Litchfieldia</taxon>
    </lineage>
</organism>
<reference evidence="2 3" key="1">
    <citation type="submission" date="2020-10" db="EMBL/GenBank/DDBJ databases">
        <title>Bacillus sp. HD4P25, an endophyte from a halophyte.</title>
        <authorList>
            <person name="Sun J.-Q."/>
        </authorList>
    </citation>
    <scope>NUCLEOTIDE SEQUENCE [LARGE SCALE GENOMIC DNA]</scope>
    <source>
        <strain evidence="2 3">YIM 93174</strain>
    </source>
</reference>
<evidence type="ECO:0000313" key="2">
    <source>
        <dbReference type="EMBL" id="MBE4909426.1"/>
    </source>
</evidence>
<accession>A0ABR9QLP5</accession>
<name>A0ABR9QLP5_9BACI</name>
<evidence type="ECO:0000313" key="3">
    <source>
        <dbReference type="Proteomes" id="UP001516662"/>
    </source>
</evidence>
<keyword evidence="3" id="KW-1185">Reference proteome</keyword>
<dbReference type="EMBL" id="JADCLJ010000022">
    <property type="protein sequence ID" value="MBE4909426.1"/>
    <property type="molecule type" value="Genomic_DNA"/>
</dbReference>
<feature type="compositionally biased region" description="Basic and acidic residues" evidence="1">
    <location>
        <begin position="108"/>
        <end position="129"/>
    </location>
</feature>
<dbReference type="Proteomes" id="UP001516662">
    <property type="component" value="Unassembled WGS sequence"/>
</dbReference>
<proteinExistence type="predicted"/>
<feature type="compositionally biased region" description="Basic residues" evidence="1">
    <location>
        <begin position="130"/>
        <end position="140"/>
    </location>
</feature>
<gene>
    <name evidence="2" type="ORF">IMZ08_15345</name>
</gene>
<dbReference type="RefSeq" id="WP_193538040.1">
    <property type="nucleotide sequence ID" value="NZ_JADCLJ010000022.1"/>
</dbReference>
<comment type="caution">
    <text evidence="2">The sequence shown here is derived from an EMBL/GenBank/DDBJ whole genome shotgun (WGS) entry which is preliminary data.</text>
</comment>
<evidence type="ECO:0000256" key="1">
    <source>
        <dbReference type="SAM" id="MobiDB-lite"/>
    </source>
</evidence>